<dbReference type="KEGG" id="lbc:LACBIDRAFT_321345"/>
<dbReference type="RefSeq" id="XP_001874340.1">
    <property type="nucleotide sequence ID" value="XM_001874305.1"/>
</dbReference>
<keyword evidence="2" id="KW-1185">Reference proteome</keyword>
<protein>
    <submittedName>
        <fullName evidence="1">Predicted protein</fullName>
    </submittedName>
</protein>
<organism evidence="2">
    <name type="scientific">Laccaria bicolor (strain S238N-H82 / ATCC MYA-4686)</name>
    <name type="common">Bicoloured deceiver</name>
    <name type="synonym">Laccaria laccata var. bicolor</name>
    <dbReference type="NCBI Taxonomy" id="486041"/>
    <lineage>
        <taxon>Eukaryota</taxon>
        <taxon>Fungi</taxon>
        <taxon>Dikarya</taxon>
        <taxon>Basidiomycota</taxon>
        <taxon>Agaricomycotina</taxon>
        <taxon>Agaricomycetes</taxon>
        <taxon>Agaricomycetidae</taxon>
        <taxon>Agaricales</taxon>
        <taxon>Agaricineae</taxon>
        <taxon>Hydnangiaceae</taxon>
        <taxon>Laccaria</taxon>
    </lineage>
</organism>
<dbReference type="GeneID" id="6068873"/>
<proteinExistence type="predicted"/>
<gene>
    <name evidence="1" type="ORF">LACBIDRAFT_321345</name>
</gene>
<dbReference type="EMBL" id="DS547091">
    <property type="protein sequence ID" value="EDR16132.1"/>
    <property type="molecule type" value="Genomic_DNA"/>
</dbReference>
<evidence type="ECO:0000313" key="1">
    <source>
        <dbReference type="EMBL" id="EDR16132.1"/>
    </source>
</evidence>
<dbReference type="AlphaFoldDB" id="B0CPV9"/>
<dbReference type="Proteomes" id="UP000001194">
    <property type="component" value="Unassembled WGS sequence"/>
</dbReference>
<sequence length="284" mass="31510">MSSLRNGTVVGDPSDAEPRTSKYFCDVAADVVFQSSDGVLFRVYRTHLETNTGGFAPAKIPTLDEVVVLSEPAEVLELLFQFTHSSRQPSILNLEFGLLFALAEAAEKYEVYGAMNTCNIRMHYIVDHKPMEILNYALKHGYADLADKAAPVTVSAPSALTLAAQILTVPGALVAWINYYAQWDRLARDSLDLIPKSPKHGTHLDAWASITAQHIQKVVLDPRRFEIDSISCNQPIFVPASDHFANKVIGLIFQYDTWSRCSIKGSNLTVPPSPPILIRYLFLF</sequence>
<evidence type="ECO:0000313" key="2">
    <source>
        <dbReference type="Proteomes" id="UP000001194"/>
    </source>
</evidence>
<dbReference type="HOGENOM" id="CLU_075133_0_0_1"/>
<accession>B0CPV9</accession>
<reference evidence="1 2" key="1">
    <citation type="journal article" date="2008" name="Nature">
        <title>The genome of Laccaria bicolor provides insights into mycorrhizal symbiosis.</title>
        <authorList>
            <person name="Martin F."/>
            <person name="Aerts A."/>
            <person name="Ahren D."/>
            <person name="Brun A."/>
            <person name="Danchin E.G.J."/>
            <person name="Duchaussoy F."/>
            <person name="Gibon J."/>
            <person name="Kohler A."/>
            <person name="Lindquist E."/>
            <person name="Pereda V."/>
            <person name="Salamov A."/>
            <person name="Shapiro H.J."/>
            <person name="Wuyts J."/>
            <person name="Blaudez D."/>
            <person name="Buee M."/>
            <person name="Brokstein P."/>
            <person name="Canbaeck B."/>
            <person name="Cohen D."/>
            <person name="Courty P.E."/>
            <person name="Coutinho P.M."/>
            <person name="Delaruelle C."/>
            <person name="Detter J.C."/>
            <person name="Deveau A."/>
            <person name="DiFazio S."/>
            <person name="Duplessis S."/>
            <person name="Fraissinet-Tachet L."/>
            <person name="Lucic E."/>
            <person name="Frey-Klett P."/>
            <person name="Fourrey C."/>
            <person name="Feussner I."/>
            <person name="Gay G."/>
            <person name="Grimwood J."/>
            <person name="Hoegger P.J."/>
            <person name="Jain P."/>
            <person name="Kilaru S."/>
            <person name="Labbe J."/>
            <person name="Lin Y.C."/>
            <person name="Legue V."/>
            <person name="Le Tacon F."/>
            <person name="Marmeisse R."/>
            <person name="Melayah D."/>
            <person name="Montanini B."/>
            <person name="Muratet M."/>
            <person name="Nehls U."/>
            <person name="Niculita-Hirzel H."/>
            <person name="Oudot-Le Secq M.P."/>
            <person name="Peter M."/>
            <person name="Quesneville H."/>
            <person name="Rajashekar B."/>
            <person name="Reich M."/>
            <person name="Rouhier N."/>
            <person name="Schmutz J."/>
            <person name="Yin T."/>
            <person name="Chalot M."/>
            <person name="Henrissat B."/>
            <person name="Kuees U."/>
            <person name="Lucas S."/>
            <person name="Van de Peer Y."/>
            <person name="Podila G.K."/>
            <person name="Polle A."/>
            <person name="Pukkila P.J."/>
            <person name="Richardson P.M."/>
            <person name="Rouze P."/>
            <person name="Sanders I.R."/>
            <person name="Stajich J.E."/>
            <person name="Tunlid A."/>
            <person name="Tuskan G."/>
            <person name="Grigoriev I.V."/>
        </authorList>
    </citation>
    <scope>NUCLEOTIDE SEQUENCE [LARGE SCALE GENOMIC DNA]</scope>
    <source>
        <strain evidence="2">S238N-H82 / ATCC MYA-4686</strain>
    </source>
</reference>
<dbReference type="STRING" id="486041.B0CPV9"/>
<dbReference type="OrthoDB" id="3184970at2759"/>
<name>B0CPV9_LACBS</name>
<dbReference type="InParanoid" id="B0CPV9"/>